<gene>
    <name evidence="2" type="ORF">SAMN06297144_1906</name>
</gene>
<dbReference type="CDD" id="cd03814">
    <property type="entry name" value="GT4-like"/>
    <property type="match status" value="1"/>
</dbReference>
<evidence type="ECO:0000259" key="1">
    <source>
        <dbReference type="Pfam" id="PF13439"/>
    </source>
</evidence>
<dbReference type="Pfam" id="PF13692">
    <property type="entry name" value="Glyco_trans_1_4"/>
    <property type="match status" value="1"/>
</dbReference>
<dbReference type="PANTHER" id="PTHR45947">
    <property type="entry name" value="SULFOQUINOVOSYL TRANSFERASE SQD2"/>
    <property type="match status" value="1"/>
</dbReference>
<evidence type="ECO:0000313" key="2">
    <source>
        <dbReference type="EMBL" id="SOB86796.1"/>
    </source>
</evidence>
<feature type="domain" description="Glycosyltransferase subfamily 4-like N-terminal" evidence="1">
    <location>
        <begin position="21"/>
        <end position="187"/>
    </location>
</feature>
<organism evidence="2 3">
    <name type="scientific">Sphingomonas guangdongensis</name>
    <dbReference type="NCBI Taxonomy" id="1141890"/>
    <lineage>
        <taxon>Bacteria</taxon>
        <taxon>Pseudomonadati</taxon>
        <taxon>Pseudomonadota</taxon>
        <taxon>Alphaproteobacteria</taxon>
        <taxon>Sphingomonadales</taxon>
        <taxon>Sphingomonadaceae</taxon>
        <taxon>Sphingomonas</taxon>
    </lineage>
</organism>
<dbReference type="GO" id="GO:0016757">
    <property type="term" value="F:glycosyltransferase activity"/>
    <property type="evidence" value="ECO:0007669"/>
    <property type="project" value="TreeGrafter"/>
</dbReference>
<dbReference type="RefSeq" id="WP_097064261.1">
    <property type="nucleotide sequence ID" value="NZ_OBMI01000002.1"/>
</dbReference>
<dbReference type="OrthoDB" id="5490290at2"/>
<evidence type="ECO:0000313" key="3">
    <source>
        <dbReference type="Proteomes" id="UP000219494"/>
    </source>
</evidence>
<keyword evidence="3" id="KW-1185">Reference proteome</keyword>
<name>A0A285QY92_9SPHN</name>
<keyword evidence="2" id="KW-0808">Transferase</keyword>
<proteinExistence type="predicted"/>
<dbReference type="InterPro" id="IPR028098">
    <property type="entry name" value="Glyco_trans_4-like_N"/>
</dbReference>
<dbReference type="PANTHER" id="PTHR45947:SF3">
    <property type="entry name" value="SULFOQUINOVOSYL TRANSFERASE SQD2"/>
    <property type="match status" value="1"/>
</dbReference>
<dbReference type="AlphaFoldDB" id="A0A285QY92"/>
<sequence>MQASELRVALFSGNYNYVRDGANQALNLLVGYLMAEGAAVRVYSPTVADPAFPPTGDLVDVPSWPMPGGRGEYRMAKGLSREVRADLTAFAPNLIHVSAPEVLGHRAVTWARRHRLPAVASLHTRFETYPRYYGIGFLEPLMERMLTRFYNRCDTVLVPGNSIADVLRDWGVEAPIGIWSRGIDHDRFRPDRRSLEWRRSLGIADDAVAIGFLGRLVLEKGLDIFAEVTAELTRRGVAHRVLVIGDGPARDWFADAVPDAVFAGFQSGDDLGRAVGSMDVFFNPSVTETFGNVTLEAMACGVPVVAARATGAVDLLEEGVNGFLVPPRDVSAYADAIQRFATDHDLRARAGAAGHAAAAAYRWDDVNRAVLDTYREVLARRG</sequence>
<reference evidence="2 3" key="1">
    <citation type="submission" date="2017-07" db="EMBL/GenBank/DDBJ databases">
        <authorList>
            <person name="Sun Z.S."/>
            <person name="Albrecht U."/>
            <person name="Echele G."/>
            <person name="Lee C.C."/>
        </authorList>
    </citation>
    <scope>NUCLEOTIDE SEQUENCE [LARGE SCALE GENOMIC DNA]</scope>
    <source>
        <strain evidence="2 3">CGMCC 1.12672</strain>
    </source>
</reference>
<dbReference type="EMBL" id="OBMI01000002">
    <property type="protein sequence ID" value="SOB86796.1"/>
    <property type="molecule type" value="Genomic_DNA"/>
</dbReference>
<dbReference type="Pfam" id="PF13439">
    <property type="entry name" value="Glyco_transf_4"/>
    <property type="match status" value="1"/>
</dbReference>
<accession>A0A285QY92</accession>
<protein>
    <submittedName>
        <fullName evidence="2">Glycosyltransferase involved in cell wall bisynthesis</fullName>
    </submittedName>
</protein>
<dbReference type="SUPFAM" id="SSF53756">
    <property type="entry name" value="UDP-Glycosyltransferase/glycogen phosphorylase"/>
    <property type="match status" value="1"/>
</dbReference>
<dbReference type="InterPro" id="IPR050194">
    <property type="entry name" value="Glycosyltransferase_grp1"/>
</dbReference>
<dbReference type="Gene3D" id="3.40.50.2000">
    <property type="entry name" value="Glycogen Phosphorylase B"/>
    <property type="match status" value="2"/>
</dbReference>
<dbReference type="Proteomes" id="UP000219494">
    <property type="component" value="Unassembled WGS sequence"/>
</dbReference>